<dbReference type="AlphaFoldDB" id="A0A3B0YE93"/>
<reference evidence="1" key="1">
    <citation type="submission" date="2018-06" db="EMBL/GenBank/DDBJ databases">
        <authorList>
            <person name="Zhirakovskaya E."/>
        </authorList>
    </citation>
    <scope>NUCLEOTIDE SEQUENCE</scope>
</reference>
<accession>A0A3B0YE93</accession>
<protein>
    <recommendedName>
        <fullName evidence="2">Lipoprotein</fullName>
    </recommendedName>
</protein>
<evidence type="ECO:0008006" key="2">
    <source>
        <dbReference type="Google" id="ProtNLM"/>
    </source>
</evidence>
<dbReference type="PROSITE" id="PS51257">
    <property type="entry name" value="PROKAR_LIPOPROTEIN"/>
    <property type="match status" value="1"/>
</dbReference>
<dbReference type="EMBL" id="UOFN01000108">
    <property type="protein sequence ID" value="VAW79228.1"/>
    <property type="molecule type" value="Genomic_DNA"/>
</dbReference>
<gene>
    <name evidence="1" type="ORF">MNBD_GAMMA15-300</name>
</gene>
<proteinExistence type="predicted"/>
<evidence type="ECO:0000313" key="1">
    <source>
        <dbReference type="EMBL" id="VAW79228.1"/>
    </source>
</evidence>
<name>A0A3B0YE93_9ZZZZ</name>
<organism evidence="1">
    <name type="scientific">hydrothermal vent metagenome</name>
    <dbReference type="NCBI Taxonomy" id="652676"/>
    <lineage>
        <taxon>unclassified sequences</taxon>
        <taxon>metagenomes</taxon>
        <taxon>ecological metagenomes</taxon>
    </lineage>
</organism>
<sequence>MRSLSMSVSLTVMVSSLSGCGMFGSSGASVFYDECVTGGEKKELCRCTADYLEEKLSDEELDLLGIMMTKRDKMQSIGGLGEVAAGAGLSMQEFMLGTTIIGTRMQAARMSCK</sequence>